<keyword evidence="2" id="KW-0408">Iron</keyword>
<reference evidence="5" key="1">
    <citation type="submission" date="2020-05" db="EMBL/GenBank/DDBJ databases">
        <authorList>
            <person name="Chiriac C."/>
            <person name="Salcher M."/>
            <person name="Ghai R."/>
            <person name="Kavagutti S V."/>
        </authorList>
    </citation>
    <scope>NUCLEOTIDE SEQUENCE</scope>
</reference>
<dbReference type="AlphaFoldDB" id="A0A6J6BL42"/>
<dbReference type="PANTHER" id="PTHR30454">
    <property type="entry name" value="4-HYDROXY-3-METHYLBUT-2-EN-1-YL DIPHOSPHATE SYNTHASE"/>
    <property type="match status" value="1"/>
</dbReference>
<dbReference type="Gene3D" id="3.30.413.10">
    <property type="entry name" value="Sulfite Reductase Hemoprotein, domain 1"/>
    <property type="match status" value="1"/>
</dbReference>
<evidence type="ECO:0000256" key="3">
    <source>
        <dbReference type="ARBA" id="ARBA00023014"/>
    </source>
</evidence>
<dbReference type="EMBL" id="CAEZSJ010000067">
    <property type="protein sequence ID" value="CAB4539149.1"/>
    <property type="molecule type" value="Genomic_DNA"/>
</dbReference>
<dbReference type="GO" id="GO:0046429">
    <property type="term" value="F:4-hydroxy-3-methylbut-2-en-1-yl diphosphate synthase activity (ferredoxin)"/>
    <property type="evidence" value="ECO:0007669"/>
    <property type="project" value="InterPro"/>
</dbReference>
<accession>A0A6J6BL42</accession>
<dbReference type="InterPro" id="IPR058579">
    <property type="entry name" value="IspG_C"/>
</dbReference>
<dbReference type="Pfam" id="PF26540">
    <property type="entry name" value="GcpE_C"/>
    <property type="match status" value="1"/>
</dbReference>
<dbReference type="InterPro" id="IPR045854">
    <property type="entry name" value="NO2/SO3_Rdtase_4Fe4S_sf"/>
</dbReference>
<dbReference type="GO" id="GO:0051536">
    <property type="term" value="F:iron-sulfur cluster binding"/>
    <property type="evidence" value="ECO:0007669"/>
    <property type="project" value="UniProtKB-KW"/>
</dbReference>
<dbReference type="InterPro" id="IPR004588">
    <property type="entry name" value="IspG_bac-typ"/>
</dbReference>
<sequence length="92" mass="9484">MAEKVQAGLQGMTVPLRVAVMGCVVNGPGEAREADLGVASGNGKGQIFVKGQVIKTVPESQIVETLIEEAMRLADEMEAAGVESGTPTVTTK</sequence>
<dbReference type="SUPFAM" id="SSF56014">
    <property type="entry name" value="Nitrite and sulphite reductase 4Fe-4S domain-like"/>
    <property type="match status" value="1"/>
</dbReference>
<proteinExistence type="predicted"/>
<protein>
    <submittedName>
        <fullName evidence="5">Unannotated protein</fullName>
    </submittedName>
</protein>
<dbReference type="PANTHER" id="PTHR30454:SF0">
    <property type="entry name" value="4-HYDROXY-3-METHYLBUT-2-EN-1-YL DIPHOSPHATE SYNTHASE (FERREDOXIN), CHLOROPLASTIC"/>
    <property type="match status" value="1"/>
</dbReference>
<gene>
    <name evidence="5" type="ORF">UFOPK1425_00470</name>
</gene>
<dbReference type="GO" id="GO:0019288">
    <property type="term" value="P:isopentenyl diphosphate biosynthetic process, methylerythritol 4-phosphate pathway"/>
    <property type="evidence" value="ECO:0007669"/>
    <property type="project" value="TreeGrafter"/>
</dbReference>
<organism evidence="5">
    <name type="scientific">freshwater metagenome</name>
    <dbReference type="NCBI Taxonomy" id="449393"/>
    <lineage>
        <taxon>unclassified sequences</taxon>
        <taxon>metagenomes</taxon>
        <taxon>ecological metagenomes</taxon>
    </lineage>
</organism>
<evidence type="ECO:0000259" key="4">
    <source>
        <dbReference type="Pfam" id="PF26540"/>
    </source>
</evidence>
<evidence type="ECO:0000313" key="5">
    <source>
        <dbReference type="EMBL" id="CAB4539149.1"/>
    </source>
</evidence>
<name>A0A6J6BL42_9ZZZZ</name>
<evidence type="ECO:0000256" key="2">
    <source>
        <dbReference type="ARBA" id="ARBA00023004"/>
    </source>
</evidence>
<dbReference type="GO" id="GO:0016114">
    <property type="term" value="P:terpenoid biosynthetic process"/>
    <property type="evidence" value="ECO:0007669"/>
    <property type="project" value="InterPro"/>
</dbReference>
<evidence type="ECO:0000256" key="1">
    <source>
        <dbReference type="ARBA" id="ARBA00022723"/>
    </source>
</evidence>
<feature type="domain" description="IspG C-terminal" evidence="4">
    <location>
        <begin position="1"/>
        <end position="70"/>
    </location>
</feature>
<keyword evidence="1" id="KW-0479">Metal-binding</keyword>
<dbReference type="GO" id="GO:0046872">
    <property type="term" value="F:metal ion binding"/>
    <property type="evidence" value="ECO:0007669"/>
    <property type="project" value="UniProtKB-KW"/>
</dbReference>
<keyword evidence="3" id="KW-0411">Iron-sulfur</keyword>